<dbReference type="PANTHER" id="PTHR42901">
    <property type="entry name" value="ALCOHOL DEHYDROGENASE"/>
    <property type="match status" value="1"/>
</dbReference>
<dbReference type="Proteomes" id="UP001241747">
    <property type="component" value="Unassembled WGS sequence"/>
</dbReference>
<dbReference type="Gene3D" id="3.40.50.720">
    <property type="entry name" value="NAD(P)-binding Rossmann-like Domain"/>
    <property type="match status" value="1"/>
</dbReference>
<evidence type="ECO:0000259" key="3">
    <source>
        <dbReference type="SMART" id="SM00822"/>
    </source>
</evidence>
<comment type="caution">
    <text evidence="4">The sequence shown here is derived from an EMBL/GenBank/DDBJ whole genome shotgun (WGS) entry which is preliminary data.</text>
</comment>
<comment type="similarity">
    <text evidence="1">Belongs to the short-chain dehydrogenases/reductases (SDR) family.</text>
</comment>
<dbReference type="SUPFAM" id="SSF51735">
    <property type="entry name" value="NAD(P)-binding Rossmann-fold domains"/>
    <property type="match status" value="1"/>
</dbReference>
<dbReference type="SMART" id="SM00822">
    <property type="entry name" value="PKS_KR"/>
    <property type="match status" value="1"/>
</dbReference>
<dbReference type="InterPro" id="IPR057326">
    <property type="entry name" value="KR_dom"/>
</dbReference>
<keyword evidence="2" id="KW-0560">Oxidoreductase</keyword>
<reference evidence="4 5" key="1">
    <citation type="submission" date="2023-07" db="EMBL/GenBank/DDBJ databases">
        <title>Genomic Encyclopedia of Type Strains, Phase IV (KMG-IV): sequencing the most valuable type-strain genomes for metagenomic binning, comparative biology and taxonomic classification.</title>
        <authorList>
            <person name="Goeker M."/>
        </authorList>
    </citation>
    <scope>NUCLEOTIDE SEQUENCE [LARGE SCALE GENOMIC DNA]</scope>
    <source>
        <strain evidence="4 5">DSM 3770</strain>
    </source>
</reference>
<dbReference type="Pfam" id="PF00106">
    <property type="entry name" value="adh_short"/>
    <property type="match status" value="1"/>
</dbReference>
<dbReference type="InterPro" id="IPR036291">
    <property type="entry name" value="NAD(P)-bd_dom_sf"/>
</dbReference>
<evidence type="ECO:0000256" key="2">
    <source>
        <dbReference type="ARBA" id="ARBA00023002"/>
    </source>
</evidence>
<sequence>MSQLLDPRTLTLLVTGATSGIGAATVRRFAGAGARVIALGRRAERLEELKAHYGDLVHTAVLDTRDLKATEELVANLPEPFRAYNVVFANAGLAQGLEPAYEARIEDWDTMVDTNISGLLYTVRATLPAMVARGEGHVVLTGSIAGDYAYPGGNVYGATKAFVKQFALNLWSDVAGTGVRVTNIEPGLTETEFSVVRFRGDQGRADGVYAGATPMTGDDIAEQVFFACTLPRHVNITRIQAMASQQTFGPLVVKRTPA</sequence>
<accession>A0ABU0LE98</accession>
<dbReference type="RefSeq" id="WP_237344077.1">
    <property type="nucleotide sequence ID" value="NZ_JABWGX010000002.1"/>
</dbReference>
<dbReference type="InterPro" id="IPR002347">
    <property type="entry name" value="SDR_fam"/>
</dbReference>
<evidence type="ECO:0000256" key="1">
    <source>
        <dbReference type="ARBA" id="ARBA00006484"/>
    </source>
</evidence>
<organism evidence="4 5">
    <name type="scientific">Xanthobacter agilis</name>
    <dbReference type="NCBI Taxonomy" id="47492"/>
    <lineage>
        <taxon>Bacteria</taxon>
        <taxon>Pseudomonadati</taxon>
        <taxon>Pseudomonadota</taxon>
        <taxon>Alphaproteobacteria</taxon>
        <taxon>Hyphomicrobiales</taxon>
        <taxon>Xanthobacteraceae</taxon>
        <taxon>Xanthobacter</taxon>
    </lineage>
</organism>
<evidence type="ECO:0000313" key="5">
    <source>
        <dbReference type="Proteomes" id="UP001241747"/>
    </source>
</evidence>
<dbReference type="PRINTS" id="PR00081">
    <property type="entry name" value="GDHRDH"/>
</dbReference>
<evidence type="ECO:0000313" key="4">
    <source>
        <dbReference type="EMBL" id="MDQ0505458.1"/>
    </source>
</evidence>
<keyword evidence="5" id="KW-1185">Reference proteome</keyword>
<gene>
    <name evidence="4" type="ORF">QOZ94_002254</name>
</gene>
<dbReference type="EMBL" id="JAUSVY010000004">
    <property type="protein sequence ID" value="MDQ0505458.1"/>
    <property type="molecule type" value="Genomic_DNA"/>
</dbReference>
<protein>
    <submittedName>
        <fullName evidence="4">NADP-dependent 3-hydroxy acid dehydrogenase YdfG</fullName>
    </submittedName>
</protein>
<proteinExistence type="inferred from homology"/>
<feature type="domain" description="Ketoreductase" evidence="3">
    <location>
        <begin position="10"/>
        <end position="187"/>
    </location>
</feature>
<dbReference type="PANTHER" id="PTHR42901:SF1">
    <property type="entry name" value="ALCOHOL DEHYDROGENASE"/>
    <property type="match status" value="1"/>
</dbReference>
<name>A0ABU0LE98_XANAG</name>